<protein>
    <submittedName>
        <fullName evidence="1">Uncharacterized protein</fullName>
    </submittedName>
</protein>
<accession>A0A1B3XSJ5</accession>
<proteinExistence type="predicted"/>
<dbReference type="STRING" id="264697.ABE28_017620"/>
<dbReference type="OrthoDB" id="143422at2"/>
<name>A0A1B3XSJ5_9BACI</name>
<keyword evidence="2" id="KW-1185">Reference proteome</keyword>
<reference evidence="1 2" key="1">
    <citation type="submission" date="2016-08" db="EMBL/GenBank/DDBJ databases">
        <title>Complete genome sequence of Bacillus muralis G25-68, a strain with toxicity to nematodes.</title>
        <authorList>
            <person name="Zheng Z."/>
        </authorList>
    </citation>
    <scope>NUCLEOTIDE SEQUENCE [LARGE SCALE GENOMIC DNA]</scope>
    <source>
        <strain evidence="1 2">G25-68</strain>
    </source>
</reference>
<evidence type="ECO:0000313" key="2">
    <source>
        <dbReference type="Proteomes" id="UP000077926"/>
    </source>
</evidence>
<organism evidence="1 2">
    <name type="scientific">Peribacillus muralis</name>
    <dbReference type="NCBI Taxonomy" id="264697"/>
    <lineage>
        <taxon>Bacteria</taxon>
        <taxon>Bacillati</taxon>
        <taxon>Bacillota</taxon>
        <taxon>Bacilli</taxon>
        <taxon>Bacillales</taxon>
        <taxon>Bacillaceae</taxon>
        <taxon>Peribacillus</taxon>
    </lineage>
</organism>
<evidence type="ECO:0000313" key="1">
    <source>
        <dbReference type="EMBL" id="AOH56186.1"/>
    </source>
</evidence>
<dbReference type="Proteomes" id="UP000077926">
    <property type="component" value="Chromosome"/>
</dbReference>
<dbReference type="AlphaFoldDB" id="A0A1B3XSJ5"/>
<dbReference type="RefSeq" id="WP_064466086.1">
    <property type="nucleotide sequence ID" value="NZ_CP017080.1"/>
</dbReference>
<dbReference type="KEGG" id="bmur:ABE28_017620"/>
<dbReference type="EMBL" id="CP017080">
    <property type="protein sequence ID" value="AOH56186.1"/>
    <property type="molecule type" value="Genomic_DNA"/>
</dbReference>
<gene>
    <name evidence="1" type="ORF">ABE28_017620</name>
</gene>
<sequence>MIEKSAADPLLSIEKGEDLLQTIYDEKEHWQDLDTKDSPIEWKAMNHTILLQPIGAMDQIWAYLVMVLDRESDEFDFLILDRASLAISQDLLRKHYLDEKRLRIESTWLNDLLYRRINNEEQARGYISLKSKRASIQYRVAIVDIEDALHPSSLSLSDEENESAIYHHSLKIRSGFTKYSFTPYITSIRNQIIVLAIDLGTAGSSKARFLKVINAMLSVKEGESSQIRIGIGRVIPVPFGCPYWV</sequence>